<dbReference type="AlphaFoldDB" id="A0A179ISD9"/>
<name>A0A179ISD9_HYDSH</name>
<comment type="caution">
    <text evidence="1">The sequence shown here is derived from an EMBL/GenBank/DDBJ whole genome shotgun (WGS) entry which is preliminary data.</text>
</comment>
<protein>
    <submittedName>
        <fullName evidence="1">Uncharacterized protein</fullName>
    </submittedName>
</protein>
<evidence type="ECO:0000313" key="1">
    <source>
        <dbReference type="EMBL" id="OAR05597.1"/>
    </source>
</evidence>
<organism evidence="1 2">
    <name type="scientific">Hydrogenibacillus schlegelii</name>
    <name type="common">Bacillus schlegelii</name>
    <dbReference type="NCBI Taxonomy" id="1484"/>
    <lineage>
        <taxon>Bacteria</taxon>
        <taxon>Bacillati</taxon>
        <taxon>Bacillota</taxon>
        <taxon>Bacilli</taxon>
        <taxon>Bacillales</taxon>
        <taxon>Bacillales Family X. Incertae Sedis</taxon>
        <taxon>Hydrogenibacillus</taxon>
    </lineage>
</organism>
<gene>
    <name evidence="1" type="ORF">SA87_12075</name>
</gene>
<accession>A0A179ISD9</accession>
<dbReference type="EMBL" id="JXBB01000001">
    <property type="protein sequence ID" value="OAR05597.1"/>
    <property type="molecule type" value="Genomic_DNA"/>
</dbReference>
<proteinExistence type="predicted"/>
<reference evidence="1 2" key="1">
    <citation type="submission" date="2015-09" db="EMBL/GenBank/DDBJ databases">
        <title>Draft genome sequence of Hydrogenibacillus schlegelii DSM 2000.</title>
        <authorList>
            <person name="Hemp J."/>
        </authorList>
    </citation>
    <scope>NUCLEOTIDE SEQUENCE [LARGE SCALE GENOMIC DNA]</scope>
    <source>
        <strain evidence="1 2">MA 48</strain>
    </source>
</reference>
<evidence type="ECO:0000313" key="2">
    <source>
        <dbReference type="Proteomes" id="UP000243024"/>
    </source>
</evidence>
<dbReference type="Proteomes" id="UP000243024">
    <property type="component" value="Unassembled WGS sequence"/>
</dbReference>
<keyword evidence="2" id="KW-1185">Reference proteome</keyword>
<sequence length="145" mass="16451">MPFGAAELAAADHVQHARSLGHAVHFLPDQATPGPAYGRRRPSCILKADADRLAPTANLSDEVIRVAAMDEEKMPIDEVLREELLRHLIRTGYLPFHYGGNPEQFYRALERFHRDQGLEALYSDRQWITLKALNVLRSLPDNIRN</sequence>